<reference evidence="5 6" key="1">
    <citation type="submission" date="2024-12" db="EMBL/GenBank/DDBJ databases">
        <title>The unique morphological basis and parallel evolutionary history of personate flowers in Penstemon.</title>
        <authorList>
            <person name="Depatie T.H."/>
            <person name="Wessinger C.A."/>
        </authorList>
    </citation>
    <scope>NUCLEOTIDE SEQUENCE [LARGE SCALE GENOMIC DNA]</scope>
    <source>
        <strain evidence="5">WTNN_2</strain>
        <tissue evidence="5">Leaf</tissue>
    </source>
</reference>
<feature type="region of interest" description="Disordered" evidence="1">
    <location>
        <begin position="62"/>
        <end position="98"/>
    </location>
</feature>
<feature type="compositionally biased region" description="Basic and acidic residues" evidence="1">
    <location>
        <begin position="62"/>
        <end position="73"/>
    </location>
</feature>
<sequence>MSVKLYRITPHSKSMASLHKLLSEEGFDTQKKSRKKVKFKDKINQQNSITLPIFICRDSRSFDSTRPKSEKALSVRSSSVHSSRKGGGSGSENSKTEEPAIDDVAIKAMVSILTGYIGQYLKDKNFRQKIREKFRPCFNHHSDNGILSHIELCIQSIERLVENGETEKEMDFESLQNSIKLLKIVASLDSNNSIHEKPNSNLSAFAQLYLSIVYKIAKNDRISARHLLQVFNDSPFLARTHLLPELWEHFFLPHLLHLKIWYNKELEFISTSDYVGKEKKIRALSEQYNSQMDNGTAQFALYYKEWLKVGGEAPSVPSVHLPSKQSYSRSRRMSSNSSTSHRSITNKSLYQAVFGPVSKSRSMDLDNRYGALGNIWDLQEQENNCIVEEEIKHCSHVEKKALARKKSSSQHLRVHELWPESQKPDYFRFLACRTKPAEFMIQGTYVSNSENIKNDNTTLVFPLNDMTRAIATICSSECLSDSETAIRVVSENWLNPYKDLKIVTSLSQASVIQGIMEVLFVSENDEVLELGISILAELATKNEINTRHILNSDPHLEVSIRLLRSSNLFLKAAVLLYLVKPRAKQMILVDWIPLVLRVLEFGDQSQTLFTVRCSPYEAAYYFLDQLLTGFGVDKNYENAREIVSLGGLRLLVRRMDVGDICEKSKAASILLHCIKADGSCRYYLAKNLKKETIISLLVLGKLTKDPEKALALLTELLCLSRISQRIEILTELKKGWECLNSIHILLSYLQKARVEERPIIAVILLLMDLMGDPLECSIYREEAVDTIVNALDSSFLDEKVQDQTARALLLLGGHFSYTGEPDIEEWLLRKAGFQDNLQHSIRATHGYLNLNEEEKTRENWQKRAAVVLLSSGNRRLLTSLSDSIANSIPRLARASLVTVCWMSNVIVDKQLQFGACSILVPQLIECLNYNNDDRDIEERILASFSILGLTKGTDYFSKLLSSGSGNEASGRLEKLSRVTWTAKELISLITSTT</sequence>
<feature type="domain" description="Putative E3 ubiquitin-protein ligase LIN ARM repeats" evidence="4">
    <location>
        <begin position="463"/>
        <end position="624"/>
    </location>
</feature>
<gene>
    <name evidence="5" type="ORF">ACJIZ3_013456</name>
</gene>
<evidence type="ECO:0000259" key="4">
    <source>
        <dbReference type="Pfam" id="PF23654"/>
    </source>
</evidence>
<evidence type="ECO:0000313" key="6">
    <source>
        <dbReference type="Proteomes" id="UP001634393"/>
    </source>
</evidence>
<dbReference type="Gene3D" id="1.25.10.10">
    <property type="entry name" value="Leucine-rich Repeat Variant"/>
    <property type="match status" value="1"/>
</dbReference>
<dbReference type="Proteomes" id="UP001634393">
    <property type="component" value="Unassembled WGS sequence"/>
</dbReference>
<dbReference type="Pfam" id="PF23568">
    <property type="entry name" value="ARM_LIN"/>
    <property type="match status" value="1"/>
</dbReference>
<proteinExistence type="predicted"/>
<dbReference type="SUPFAM" id="SSF48371">
    <property type="entry name" value="ARM repeat"/>
    <property type="match status" value="1"/>
</dbReference>
<dbReference type="InterPro" id="IPR055566">
    <property type="entry name" value="ARM_LIN"/>
</dbReference>
<feature type="domain" description="Putative E3 ubiquitin-protein ligase LIN N-terminal" evidence="2">
    <location>
        <begin position="104"/>
        <end position="323"/>
    </location>
</feature>
<dbReference type="InterPro" id="IPR011989">
    <property type="entry name" value="ARM-like"/>
</dbReference>
<comment type="caution">
    <text evidence="5">The sequence shown here is derived from an EMBL/GenBank/DDBJ whole genome shotgun (WGS) entry which is preliminary data.</text>
</comment>
<dbReference type="EMBL" id="JBJXBP010000001">
    <property type="protein sequence ID" value="KAL3851574.1"/>
    <property type="molecule type" value="Genomic_DNA"/>
</dbReference>
<evidence type="ECO:0000259" key="2">
    <source>
        <dbReference type="Pfam" id="PF23568"/>
    </source>
</evidence>
<dbReference type="PANTHER" id="PTHR35549:SF3">
    <property type="entry name" value="E3 UBIQUITIN-PROTEIN LIGASE LIN"/>
    <property type="match status" value="1"/>
</dbReference>
<organism evidence="5 6">
    <name type="scientific">Penstemon smallii</name>
    <dbReference type="NCBI Taxonomy" id="265156"/>
    <lineage>
        <taxon>Eukaryota</taxon>
        <taxon>Viridiplantae</taxon>
        <taxon>Streptophyta</taxon>
        <taxon>Embryophyta</taxon>
        <taxon>Tracheophyta</taxon>
        <taxon>Spermatophyta</taxon>
        <taxon>Magnoliopsida</taxon>
        <taxon>eudicotyledons</taxon>
        <taxon>Gunneridae</taxon>
        <taxon>Pentapetalae</taxon>
        <taxon>asterids</taxon>
        <taxon>lamiids</taxon>
        <taxon>Lamiales</taxon>
        <taxon>Plantaginaceae</taxon>
        <taxon>Cheloneae</taxon>
        <taxon>Penstemon</taxon>
    </lineage>
</organism>
<evidence type="ECO:0000259" key="3">
    <source>
        <dbReference type="Pfam" id="PF23628"/>
    </source>
</evidence>
<dbReference type="InterPro" id="IPR056512">
    <property type="entry name" value="LIN_N"/>
</dbReference>
<feature type="domain" description="Putative E3 ubiquitin-protein ligase LIN ARM-like" evidence="3">
    <location>
        <begin position="625"/>
        <end position="989"/>
    </location>
</feature>
<dbReference type="Pfam" id="PF23628">
    <property type="entry name" value="ARM_LIN_C"/>
    <property type="match status" value="1"/>
</dbReference>
<evidence type="ECO:0000256" key="1">
    <source>
        <dbReference type="SAM" id="MobiDB-lite"/>
    </source>
</evidence>
<feature type="region of interest" description="Disordered" evidence="1">
    <location>
        <begin position="315"/>
        <end position="343"/>
    </location>
</feature>
<evidence type="ECO:0008006" key="7">
    <source>
        <dbReference type="Google" id="ProtNLM"/>
    </source>
</evidence>
<dbReference type="InterPro" id="IPR056514">
    <property type="entry name" value="ARM_LIN_2nd"/>
</dbReference>
<keyword evidence="6" id="KW-1185">Reference proteome</keyword>
<evidence type="ECO:0000313" key="5">
    <source>
        <dbReference type="EMBL" id="KAL3851574.1"/>
    </source>
</evidence>
<dbReference type="AlphaFoldDB" id="A0ABD3UPW2"/>
<dbReference type="InterPro" id="IPR016024">
    <property type="entry name" value="ARM-type_fold"/>
</dbReference>
<protein>
    <recommendedName>
        <fullName evidence="7">E3 ubiquitin-protein ligase LIN</fullName>
    </recommendedName>
</protein>
<accession>A0ABD3UPW2</accession>
<feature type="compositionally biased region" description="Low complexity" evidence="1">
    <location>
        <begin position="323"/>
        <end position="343"/>
    </location>
</feature>
<name>A0ABD3UPW2_9LAMI</name>
<dbReference type="PANTHER" id="PTHR35549">
    <property type="entry name" value="OS04G0584500 PROTEIN"/>
    <property type="match status" value="1"/>
</dbReference>
<dbReference type="Pfam" id="PF23654">
    <property type="entry name" value="ARM_LIN_2nd"/>
    <property type="match status" value="1"/>
</dbReference>